<reference evidence="1" key="1">
    <citation type="journal article" date="2020" name="Stud. Mycol.">
        <title>101 Dothideomycetes genomes: a test case for predicting lifestyles and emergence of pathogens.</title>
        <authorList>
            <person name="Haridas S."/>
            <person name="Albert R."/>
            <person name="Binder M."/>
            <person name="Bloem J."/>
            <person name="Labutti K."/>
            <person name="Salamov A."/>
            <person name="Andreopoulos B."/>
            <person name="Baker S."/>
            <person name="Barry K."/>
            <person name="Bills G."/>
            <person name="Bluhm B."/>
            <person name="Cannon C."/>
            <person name="Castanera R."/>
            <person name="Culley D."/>
            <person name="Daum C."/>
            <person name="Ezra D."/>
            <person name="Gonzalez J."/>
            <person name="Henrissat B."/>
            <person name="Kuo A."/>
            <person name="Liang C."/>
            <person name="Lipzen A."/>
            <person name="Lutzoni F."/>
            <person name="Magnuson J."/>
            <person name="Mondo S."/>
            <person name="Nolan M."/>
            <person name="Ohm R."/>
            <person name="Pangilinan J."/>
            <person name="Park H.-J."/>
            <person name="Ramirez L."/>
            <person name="Alfaro M."/>
            <person name="Sun H."/>
            <person name="Tritt A."/>
            <person name="Yoshinaga Y."/>
            <person name="Zwiers L.-H."/>
            <person name="Turgeon B."/>
            <person name="Goodwin S."/>
            <person name="Spatafora J."/>
            <person name="Crous P."/>
            <person name="Grigoriev I."/>
        </authorList>
    </citation>
    <scope>NUCLEOTIDE SEQUENCE</scope>
    <source>
        <strain evidence="1">ATCC 200398</strain>
    </source>
</reference>
<comment type="caution">
    <text evidence="1">The sequence shown here is derived from an EMBL/GenBank/DDBJ whole genome shotgun (WGS) entry which is preliminary data.</text>
</comment>
<protein>
    <submittedName>
        <fullName evidence="1">Uncharacterized protein</fullName>
    </submittedName>
</protein>
<name>A0ACB6R9Q2_9PLEO</name>
<sequence>MNQELLRKFLAVLHGRPPYDCAVQAAEECSVLCGPFSLETCRPPTDMCLHDRNVWRLEDLVCPDPECRQPVPVNRLSSLLTADVLNIIKSFDGVSVDTDKYTTLEWICLHCNKRLASFIEKCFENACEHLLQIDVRKQQDRTNVHGMASKALENGNVKIHAPVECAQELGAVIGFRRELYGKLENPILILAAGQRITTKSFNKELEAGRLCIRTKEPVEYIFFRGYHANEIILEKHLSRAGDTLIEPRTGMCLRDGRFELGLTQYDRLRHFRGESLPPHPSLLPMKHGLRGLAIARREGFFKDIHAPFAGGEANEDIDLTPH</sequence>
<keyword evidence="2" id="KW-1185">Reference proteome</keyword>
<dbReference type="Proteomes" id="UP000799755">
    <property type="component" value="Unassembled WGS sequence"/>
</dbReference>
<gene>
    <name evidence="1" type="ORF">BDR25DRAFT_350201</name>
</gene>
<organism evidence="1 2">
    <name type="scientific">Lindgomyces ingoldianus</name>
    <dbReference type="NCBI Taxonomy" id="673940"/>
    <lineage>
        <taxon>Eukaryota</taxon>
        <taxon>Fungi</taxon>
        <taxon>Dikarya</taxon>
        <taxon>Ascomycota</taxon>
        <taxon>Pezizomycotina</taxon>
        <taxon>Dothideomycetes</taxon>
        <taxon>Pleosporomycetidae</taxon>
        <taxon>Pleosporales</taxon>
        <taxon>Lindgomycetaceae</taxon>
        <taxon>Lindgomyces</taxon>
    </lineage>
</organism>
<dbReference type="EMBL" id="MU003495">
    <property type="protein sequence ID" value="KAF2475921.1"/>
    <property type="molecule type" value="Genomic_DNA"/>
</dbReference>
<evidence type="ECO:0000313" key="2">
    <source>
        <dbReference type="Proteomes" id="UP000799755"/>
    </source>
</evidence>
<evidence type="ECO:0000313" key="1">
    <source>
        <dbReference type="EMBL" id="KAF2475921.1"/>
    </source>
</evidence>
<proteinExistence type="predicted"/>
<accession>A0ACB6R9Q2</accession>